<name>A0A4S8MKA6_DENBC</name>
<evidence type="ECO:0000313" key="1">
    <source>
        <dbReference type="EMBL" id="THV03218.1"/>
    </source>
</evidence>
<sequence>MTRRLEFPSVSAIIQKLSMGFLFYWSPLAVLVEQQPYLVPMILQRHAEHNVLHVAAHTMSTTALHHPPLSQRPALPILPTLIFRLGLPQTRNELLIKKRPMTDACKVLLVRREKDSSAKLQVHLSVLCEEFPLPSQYVPHVVLLPRRIVLHLVVLHHLLVLQTDP</sequence>
<protein>
    <submittedName>
        <fullName evidence="1">Uncharacterized protein</fullName>
    </submittedName>
</protein>
<dbReference type="EMBL" id="ML179069">
    <property type="protein sequence ID" value="THV03218.1"/>
    <property type="molecule type" value="Genomic_DNA"/>
</dbReference>
<dbReference type="Proteomes" id="UP000297245">
    <property type="component" value="Unassembled WGS sequence"/>
</dbReference>
<reference evidence="1 2" key="1">
    <citation type="journal article" date="2019" name="Nat. Ecol. Evol.">
        <title>Megaphylogeny resolves global patterns of mushroom evolution.</title>
        <authorList>
            <person name="Varga T."/>
            <person name="Krizsan K."/>
            <person name="Foldi C."/>
            <person name="Dima B."/>
            <person name="Sanchez-Garcia M."/>
            <person name="Sanchez-Ramirez S."/>
            <person name="Szollosi G.J."/>
            <person name="Szarkandi J.G."/>
            <person name="Papp V."/>
            <person name="Albert L."/>
            <person name="Andreopoulos W."/>
            <person name="Angelini C."/>
            <person name="Antonin V."/>
            <person name="Barry K.W."/>
            <person name="Bougher N.L."/>
            <person name="Buchanan P."/>
            <person name="Buyck B."/>
            <person name="Bense V."/>
            <person name="Catcheside P."/>
            <person name="Chovatia M."/>
            <person name="Cooper J."/>
            <person name="Damon W."/>
            <person name="Desjardin D."/>
            <person name="Finy P."/>
            <person name="Geml J."/>
            <person name="Haridas S."/>
            <person name="Hughes K."/>
            <person name="Justo A."/>
            <person name="Karasinski D."/>
            <person name="Kautmanova I."/>
            <person name="Kiss B."/>
            <person name="Kocsube S."/>
            <person name="Kotiranta H."/>
            <person name="LaButti K.M."/>
            <person name="Lechner B.E."/>
            <person name="Liimatainen K."/>
            <person name="Lipzen A."/>
            <person name="Lukacs Z."/>
            <person name="Mihaltcheva S."/>
            <person name="Morgado L.N."/>
            <person name="Niskanen T."/>
            <person name="Noordeloos M.E."/>
            <person name="Ohm R.A."/>
            <person name="Ortiz-Santana B."/>
            <person name="Ovrebo C."/>
            <person name="Racz N."/>
            <person name="Riley R."/>
            <person name="Savchenko A."/>
            <person name="Shiryaev A."/>
            <person name="Soop K."/>
            <person name="Spirin V."/>
            <person name="Szebenyi C."/>
            <person name="Tomsovsky M."/>
            <person name="Tulloss R.E."/>
            <person name="Uehling J."/>
            <person name="Grigoriev I.V."/>
            <person name="Vagvolgyi C."/>
            <person name="Papp T."/>
            <person name="Martin F.M."/>
            <person name="Miettinen O."/>
            <person name="Hibbett D.S."/>
            <person name="Nagy L.G."/>
        </authorList>
    </citation>
    <scope>NUCLEOTIDE SEQUENCE [LARGE SCALE GENOMIC DNA]</scope>
    <source>
        <strain evidence="1 2">CBS 962.96</strain>
    </source>
</reference>
<gene>
    <name evidence="1" type="ORF">K435DRAFT_299185</name>
</gene>
<proteinExistence type="predicted"/>
<keyword evidence="2" id="KW-1185">Reference proteome</keyword>
<organism evidence="1 2">
    <name type="scientific">Dendrothele bispora (strain CBS 962.96)</name>
    <dbReference type="NCBI Taxonomy" id="1314807"/>
    <lineage>
        <taxon>Eukaryota</taxon>
        <taxon>Fungi</taxon>
        <taxon>Dikarya</taxon>
        <taxon>Basidiomycota</taxon>
        <taxon>Agaricomycotina</taxon>
        <taxon>Agaricomycetes</taxon>
        <taxon>Agaricomycetidae</taxon>
        <taxon>Agaricales</taxon>
        <taxon>Agaricales incertae sedis</taxon>
        <taxon>Dendrothele</taxon>
    </lineage>
</organism>
<dbReference type="AlphaFoldDB" id="A0A4S8MKA6"/>
<evidence type="ECO:0000313" key="2">
    <source>
        <dbReference type="Proteomes" id="UP000297245"/>
    </source>
</evidence>
<accession>A0A4S8MKA6</accession>